<evidence type="ECO:0000313" key="14">
    <source>
        <dbReference type="EMBL" id="AFM13579.1"/>
    </source>
</evidence>
<comment type="similarity">
    <text evidence="2">Belongs to the thioredoxin family. DsbA subfamily.</text>
</comment>
<evidence type="ECO:0000256" key="3">
    <source>
        <dbReference type="ARBA" id="ARBA00006214"/>
    </source>
</evidence>
<dbReference type="InterPro" id="IPR012336">
    <property type="entry name" value="Thioredoxin-like_fold"/>
</dbReference>
<dbReference type="KEGG" id="tpx:Turpa_2940"/>
<dbReference type="PANTHER" id="PTHR13887:SF14">
    <property type="entry name" value="DISULFIDE BOND FORMATION PROTEIN D"/>
    <property type="match status" value="1"/>
</dbReference>
<dbReference type="HOGENOM" id="CLU_054539_0_0_12"/>
<dbReference type="InterPro" id="IPR036249">
    <property type="entry name" value="Thioredoxin-like_sf"/>
</dbReference>
<dbReference type="PANTHER" id="PTHR13887">
    <property type="entry name" value="GLUTATHIONE S-TRANSFERASE KAPPA"/>
    <property type="match status" value="1"/>
</dbReference>
<dbReference type="STRING" id="869212.Turpa_2940"/>
<keyword evidence="7 12" id="KW-1133">Transmembrane helix</keyword>
<keyword evidence="10" id="KW-1015">Disulfide bond</keyword>
<evidence type="ECO:0000256" key="9">
    <source>
        <dbReference type="ARBA" id="ARBA00023136"/>
    </source>
</evidence>
<keyword evidence="5" id="KW-0874">Quinone</keyword>
<dbReference type="PROSITE" id="PS51352">
    <property type="entry name" value="THIOREDOXIN_2"/>
    <property type="match status" value="1"/>
</dbReference>
<keyword evidence="8" id="KW-0560">Oxidoreductase</keyword>
<evidence type="ECO:0000256" key="4">
    <source>
        <dbReference type="ARBA" id="ARBA00022692"/>
    </source>
</evidence>
<evidence type="ECO:0000259" key="13">
    <source>
        <dbReference type="PROSITE" id="PS51352"/>
    </source>
</evidence>
<evidence type="ECO:0000256" key="2">
    <source>
        <dbReference type="ARBA" id="ARBA00005791"/>
    </source>
</evidence>
<feature type="transmembrane region" description="Helical" evidence="12">
    <location>
        <begin position="158"/>
        <end position="181"/>
    </location>
</feature>
<evidence type="ECO:0000256" key="12">
    <source>
        <dbReference type="SAM" id="Phobius"/>
    </source>
</evidence>
<dbReference type="SMART" id="SM00756">
    <property type="entry name" value="VKc"/>
    <property type="match status" value="1"/>
</dbReference>
<evidence type="ECO:0000313" key="15">
    <source>
        <dbReference type="Proteomes" id="UP000006048"/>
    </source>
</evidence>
<proteinExistence type="inferred from homology"/>
<sequence>MQLMFKKPLILPAALVITGALIGMLFSGILIYEHNGAKTQIGSAVCDVNQASSCEKAKDSAVGKIFGLPLALYGYAFYGTMAALALFLLLALNDIVLSLLFWGAISALLFDAFLLLYSLVVLQGICRLCAITYIATVILAVGAYLFNRDGAKMIKAETISISAKAVLGLVFAATIGSGLFFHTASLQAQSTPVAGATEQEQKLREQLNNEFYKQWKAGEIVKLDKPRSGSKGAANPVLTIMEFADPLCPHCKDMGVVLNEFVKKHGDKVRVIFRHYPLDIQCNDAMKRAFHVGACDLARAMECGEAQGKFWPMHDAIFSQQELFFRNPVSERAIESLAAGAGLNTAAMGACFKSQATMAKVKADIAAGNKIKITGTPTTIINDRRLPGVPLEFVPGILEKILLEESRR</sequence>
<dbReference type="InterPro" id="IPR012932">
    <property type="entry name" value="VKOR"/>
</dbReference>
<comment type="similarity">
    <text evidence="3">Belongs to the VKOR family.</text>
</comment>
<feature type="domain" description="Thioredoxin" evidence="13">
    <location>
        <begin position="192"/>
        <end position="407"/>
    </location>
</feature>
<evidence type="ECO:0000256" key="10">
    <source>
        <dbReference type="ARBA" id="ARBA00023157"/>
    </source>
</evidence>
<dbReference type="SUPFAM" id="SSF52833">
    <property type="entry name" value="Thioredoxin-like"/>
    <property type="match status" value="1"/>
</dbReference>
<feature type="transmembrane region" description="Helical" evidence="12">
    <location>
        <begin position="9"/>
        <end position="32"/>
    </location>
</feature>
<dbReference type="InterPro" id="IPR038354">
    <property type="entry name" value="VKOR_sf"/>
</dbReference>
<dbReference type="GO" id="GO:0048038">
    <property type="term" value="F:quinone binding"/>
    <property type="evidence" value="ECO:0007669"/>
    <property type="project" value="UniProtKB-KW"/>
</dbReference>
<gene>
    <name evidence="14" type="ordered locus">Turpa_2940</name>
</gene>
<dbReference type="Pfam" id="PF13462">
    <property type="entry name" value="Thioredoxin_4"/>
    <property type="match status" value="1"/>
</dbReference>
<reference evidence="14 15" key="1">
    <citation type="submission" date="2012-06" db="EMBL/GenBank/DDBJ databases">
        <title>The complete chromosome of genome of Turneriella parva DSM 21527.</title>
        <authorList>
            <consortium name="US DOE Joint Genome Institute (JGI-PGF)"/>
            <person name="Lucas S."/>
            <person name="Han J."/>
            <person name="Lapidus A."/>
            <person name="Bruce D."/>
            <person name="Goodwin L."/>
            <person name="Pitluck S."/>
            <person name="Peters L."/>
            <person name="Kyrpides N."/>
            <person name="Mavromatis K."/>
            <person name="Ivanova N."/>
            <person name="Mikhailova N."/>
            <person name="Chertkov O."/>
            <person name="Detter J.C."/>
            <person name="Tapia R."/>
            <person name="Han C."/>
            <person name="Land M."/>
            <person name="Hauser L."/>
            <person name="Markowitz V."/>
            <person name="Cheng J.-F."/>
            <person name="Hugenholtz P."/>
            <person name="Woyke T."/>
            <person name="Wu D."/>
            <person name="Gronow S."/>
            <person name="Wellnitz S."/>
            <person name="Brambilla E."/>
            <person name="Klenk H.-P."/>
            <person name="Eisen J.A."/>
        </authorList>
    </citation>
    <scope>NUCLEOTIDE SEQUENCE [LARGE SCALE GENOMIC DNA]</scope>
    <source>
        <strain evidence="15">ATCC BAA-1111 / DSM 21527 / NCTC 11395 / H</strain>
    </source>
</reference>
<dbReference type="Pfam" id="PF07884">
    <property type="entry name" value="VKOR"/>
    <property type="match status" value="1"/>
</dbReference>
<dbReference type="OrthoDB" id="117402at2"/>
<feature type="transmembrane region" description="Helical" evidence="12">
    <location>
        <begin position="125"/>
        <end position="146"/>
    </location>
</feature>
<feature type="transmembrane region" description="Helical" evidence="12">
    <location>
        <begin position="99"/>
        <end position="119"/>
    </location>
</feature>
<keyword evidence="9 12" id="KW-0472">Membrane</keyword>
<dbReference type="InterPro" id="IPR013766">
    <property type="entry name" value="Thioredoxin_domain"/>
</dbReference>
<dbReference type="PATRIC" id="fig|869212.3.peg.2963"/>
<evidence type="ECO:0000256" key="11">
    <source>
        <dbReference type="ARBA" id="ARBA00023284"/>
    </source>
</evidence>
<dbReference type="EMBL" id="CP002959">
    <property type="protein sequence ID" value="AFM13579.1"/>
    <property type="molecule type" value="Genomic_DNA"/>
</dbReference>
<comment type="subcellular location">
    <subcellularLocation>
        <location evidence="1">Membrane</location>
        <topology evidence="1">Multi-pass membrane protein</topology>
    </subcellularLocation>
</comment>
<keyword evidence="15" id="KW-1185">Reference proteome</keyword>
<keyword evidence="6" id="KW-0732">Signal</keyword>
<dbReference type="CDD" id="cd12920">
    <property type="entry name" value="VKOR_3"/>
    <property type="match status" value="1"/>
</dbReference>
<evidence type="ECO:0000256" key="6">
    <source>
        <dbReference type="ARBA" id="ARBA00022729"/>
    </source>
</evidence>
<evidence type="ECO:0000256" key="5">
    <source>
        <dbReference type="ARBA" id="ARBA00022719"/>
    </source>
</evidence>
<evidence type="ECO:0000256" key="7">
    <source>
        <dbReference type="ARBA" id="ARBA00022989"/>
    </source>
</evidence>
<keyword evidence="4 12" id="KW-0812">Transmembrane</keyword>
<organism evidence="14 15">
    <name type="scientific">Turneriella parva (strain ATCC BAA-1111 / DSM 21527 / NCTC 11395 / H)</name>
    <name type="common">Leptospira parva</name>
    <dbReference type="NCBI Taxonomy" id="869212"/>
    <lineage>
        <taxon>Bacteria</taxon>
        <taxon>Pseudomonadati</taxon>
        <taxon>Spirochaetota</taxon>
        <taxon>Spirochaetia</taxon>
        <taxon>Leptospirales</taxon>
        <taxon>Leptospiraceae</taxon>
        <taxon>Turneriella</taxon>
    </lineage>
</organism>
<feature type="transmembrane region" description="Helical" evidence="12">
    <location>
        <begin position="72"/>
        <end position="92"/>
    </location>
</feature>
<dbReference type="GO" id="GO:0016491">
    <property type="term" value="F:oxidoreductase activity"/>
    <property type="evidence" value="ECO:0007669"/>
    <property type="project" value="UniProtKB-KW"/>
</dbReference>
<name>I4B8H2_TURPD</name>
<dbReference type="AlphaFoldDB" id="I4B8H2"/>
<evidence type="ECO:0000256" key="1">
    <source>
        <dbReference type="ARBA" id="ARBA00004141"/>
    </source>
</evidence>
<keyword evidence="11" id="KW-0676">Redox-active center</keyword>
<accession>I4B8H2</accession>
<dbReference type="Gene3D" id="1.20.1440.130">
    <property type="entry name" value="VKOR domain"/>
    <property type="match status" value="1"/>
</dbReference>
<dbReference type="Gene3D" id="3.40.30.10">
    <property type="entry name" value="Glutaredoxin"/>
    <property type="match status" value="1"/>
</dbReference>
<protein>
    <submittedName>
        <fullName evidence="14">Vitamin K epoxide reductase</fullName>
    </submittedName>
</protein>
<dbReference type="GO" id="GO:0016020">
    <property type="term" value="C:membrane"/>
    <property type="evidence" value="ECO:0007669"/>
    <property type="project" value="UniProtKB-SubCell"/>
</dbReference>
<dbReference type="Proteomes" id="UP000006048">
    <property type="component" value="Chromosome"/>
</dbReference>
<evidence type="ECO:0000256" key="8">
    <source>
        <dbReference type="ARBA" id="ARBA00023002"/>
    </source>
</evidence>